<feature type="transmembrane region" description="Helical" evidence="1">
    <location>
        <begin position="15"/>
        <end position="35"/>
    </location>
</feature>
<accession>A0A0W0ZZW7</accession>
<gene>
    <name evidence="2" type="ORF">Lwal_2680</name>
</gene>
<keyword evidence="1" id="KW-1133">Transmembrane helix</keyword>
<evidence type="ECO:0008006" key="4">
    <source>
        <dbReference type="Google" id="ProtNLM"/>
    </source>
</evidence>
<dbReference type="STRING" id="66969.Lwal_2680"/>
<proteinExistence type="predicted"/>
<dbReference type="Gene3D" id="3.30.70.1230">
    <property type="entry name" value="Nucleotide cyclase"/>
    <property type="match status" value="1"/>
</dbReference>
<reference evidence="2 3" key="1">
    <citation type="submission" date="2015-11" db="EMBL/GenBank/DDBJ databases">
        <title>Genomic analysis of 38 Legionella species identifies large and diverse effector repertoires.</title>
        <authorList>
            <person name="Burstein D."/>
            <person name="Amaro F."/>
            <person name="Zusman T."/>
            <person name="Lifshitz Z."/>
            <person name="Cohen O."/>
            <person name="Gilbert J.A."/>
            <person name="Pupko T."/>
            <person name="Shuman H.A."/>
            <person name="Segal G."/>
        </authorList>
    </citation>
    <scope>NUCLEOTIDE SEQUENCE [LARGE SCALE GENOMIC DNA]</scope>
    <source>
        <strain evidence="2 3">ATCC 51914</strain>
    </source>
</reference>
<evidence type="ECO:0000313" key="2">
    <source>
        <dbReference type="EMBL" id="KTD74639.1"/>
    </source>
</evidence>
<keyword evidence="3" id="KW-1185">Reference proteome</keyword>
<dbReference type="SUPFAM" id="SSF55073">
    <property type="entry name" value="Nucleotide cyclase"/>
    <property type="match status" value="1"/>
</dbReference>
<sequence length="322" mass="36954">MQIFHAGMVYLVKGLRLLIFCLIIVTLFGFIKPFIANVSSFSYLKYPIQIDKQLNATVKSAIPTQIVGRDASRLITFIVLLVLAKLTKELEDRVNQIRMRKQLLRFKSTVKTNNHLQLISNIEKTMEDSSNFKGKNRKQLLNDFIKLKQELEKTGRYLSFLAIDVVDSTGMKQGEDPVVVESDFNQYHNFILSKFIKHGYLKAAWTPDGVMACFNRTEDAVDTARDIIISLNEFNKTKLMKADFHLRCGINSGFVYYDLSTPLEEFSDRIIDVAGHMQKNADIDAVFIPKELVKPIQSHRVFNEFDRAVDGLEVCMWSITPR</sequence>
<organism evidence="2 3">
    <name type="scientific">Legionella waltersii</name>
    <dbReference type="NCBI Taxonomy" id="66969"/>
    <lineage>
        <taxon>Bacteria</taxon>
        <taxon>Pseudomonadati</taxon>
        <taxon>Pseudomonadota</taxon>
        <taxon>Gammaproteobacteria</taxon>
        <taxon>Legionellales</taxon>
        <taxon>Legionellaceae</taxon>
        <taxon>Legionella</taxon>
    </lineage>
</organism>
<dbReference type="InterPro" id="IPR029787">
    <property type="entry name" value="Nucleotide_cyclase"/>
</dbReference>
<evidence type="ECO:0000313" key="3">
    <source>
        <dbReference type="Proteomes" id="UP000054729"/>
    </source>
</evidence>
<dbReference type="PATRIC" id="fig|66969.6.peg.2900"/>
<dbReference type="RefSeq" id="WP_058481313.1">
    <property type="nucleotide sequence ID" value="NZ_CAAAIQ010000019.1"/>
</dbReference>
<protein>
    <recommendedName>
        <fullName evidence="4">Guanylate cyclase domain-containing protein</fullName>
    </recommendedName>
</protein>
<dbReference type="OrthoDB" id="8196020at2"/>
<dbReference type="EMBL" id="LNZB01000060">
    <property type="protein sequence ID" value="KTD74639.1"/>
    <property type="molecule type" value="Genomic_DNA"/>
</dbReference>
<name>A0A0W0ZZW7_9GAMM</name>
<keyword evidence="1" id="KW-0812">Transmembrane</keyword>
<dbReference type="Proteomes" id="UP000054729">
    <property type="component" value="Unassembled WGS sequence"/>
</dbReference>
<evidence type="ECO:0000256" key="1">
    <source>
        <dbReference type="SAM" id="Phobius"/>
    </source>
</evidence>
<keyword evidence="1" id="KW-0472">Membrane</keyword>
<dbReference type="AlphaFoldDB" id="A0A0W0ZZW7"/>
<comment type="caution">
    <text evidence="2">The sequence shown here is derived from an EMBL/GenBank/DDBJ whole genome shotgun (WGS) entry which is preliminary data.</text>
</comment>